<proteinExistence type="predicted"/>
<dbReference type="HOGENOM" id="CLU_041632_0_0_2"/>
<dbReference type="AlphaFoldDB" id="E1QSM4"/>
<reference evidence="3" key="2">
    <citation type="journal article" date="2010" name="Stand. Genomic Sci.">
        <title>Complete genome sequence of Vulcanisaeta distributa type strain (IC-017T).</title>
        <authorList>
            <person name="Mavromatis K."/>
            <person name="Sikorski J."/>
            <person name="Pabst E."/>
            <person name="Teshima H."/>
            <person name="Lapidus A."/>
            <person name="Lucas S."/>
            <person name="Nolan M."/>
            <person name="Glavina Del Rio T."/>
            <person name="Cheng J."/>
            <person name="Bruce D."/>
            <person name="Goodwin L."/>
            <person name="Pitluck S."/>
            <person name="Liolios K."/>
            <person name="Ivanova N."/>
            <person name="Mikhailova N."/>
            <person name="Pati A."/>
            <person name="Chen A."/>
            <person name="Palaniappan K."/>
            <person name="Land M."/>
            <person name="Hauser L."/>
            <person name="Chang Y."/>
            <person name="Jeffries C."/>
            <person name="Rohde M."/>
            <person name="Spring S."/>
            <person name="Goker M."/>
            <person name="Wirth R."/>
            <person name="Woyke T."/>
            <person name="Bristow J."/>
            <person name="Eisen J."/>
            <person name="Markowitz V."/>
            <person name="Hugenholtz P."/>
            <person name="Klenk H."/>
            <person name="Kyrpides N."/>
        </authorList>
    </citation>
    <scope>NUCLEOTIDE SEQUENCE [LARGE SCALE GENOMIC DNA]</scope>
    <source>
        <strain evidence="3">DSM 14429 / JCM 11212 / NBRC 100878 / IC-017</strain>
    </source>
</reference>
<evidence type="ECO:0000313" key="2">
    <source>
        <dbReference type="EMBL" id="ADN49541.1"/>
    </source>
</evidence>
<dbReference type="STRING" id="572478.Vdis_0128"/>
<organism evidence="2 3">
    <name type="scientific">Vulcanisaeta distributa (strain DSM 14429 / JCM 11212 / NBRC 100878 / IC-017)</name>
    <dbReference type="NCBI Taxonomy" id="572478"/>
    <lineage>
        <taxon>Archaea</taxon>
        <taxon>Thermoproteota</taxon>
        <taxon>Thermoprotei</taxon>
        <taxon>Thermoproteales</taxon>
        <taxon>Thermoproteaceae</taxon>
        <taxon>Vulcanisaeta</taxon>
    </lineage>
</organism>
<dbReference type="Proteomes" id="UP000006681">
    <property type="component" value="Chromosome"/>
</dbReference>
<dbReference type="OrthoDB" id="29194at2157"/>
<feature type="region of interest" description="Disordered" evidence="1">
    <location>
        <begin position="1"/>
        <end position="64"/>
    </location>
</feature>
<dbReference type="EMBL" id="CP002100">
    <property type="protein sequence ID" value="ADN49541.1"/>
    <property type="molecule type" value="Genomic_DNA"/>
</dbReference>
<evidence type="ECO:0000313" key="3">
    <source>
        <dbReference type="Proteomes" id="UP000006681"/>
    </source>
</evidence>
<dbReference type="KEGG" id="vdi:Vdis_0128"/>
<evidence type="ECO:0000256" key="1">
    <source>
        <dbReference type="SAM" id="MobiDB-lite"/>
    </source>
</evidence>
<reference evidence="2 3" key="1">
    <citation type="journal article" date="2010" name="Stand. Genomic Sci.">
        <title>Complete genome sequence of Vulcanisaeta distributa type strain (IC-017).</title>
        <authorList>
            <person name="Mavromatis K."/>
            <person name="Sikorski J."/>
            <person name="Pabst E."/>
            <person name="Teshima H."/>
            <person name="Lapidus A."/>
            <person name="Lucas S."/>
            <person name="Nolan M."/>
            <person name="Glavina Del Rio T."/>
            <person name="Cheng J.F."/>
            <person name="Bruce D."/>
            <person name="Goodwin L."/>
            <person name="Pitluck S."/>
            <person name="Liolios K."/>
            <person name="Ivanova N."/>
            <person name="Mikhailova N."/>
            <person name="Pati A."/>
            <person name="Chen A."/>
            <person name="Palaniappan K."/>
            <person name="Land M."/>
            <person name="Hauser L."/>
            <person name="Chang Y.J."/>
            <person name="Jeffries C.D."/>
            <person name="Rohde M."/>
            <person name="Spring S."/>
            <person name="Goker M."/>
            <person name="Wirth R."/>
            <person name="Woyke T."/>
            <person name="Bristow J."/>
            <person name="Eisen J.A."/>
            <person name="Markowitz V."/>
            <person name="Hugenholtz P."/>
            <person name="Klenk H.P."/>
            <person name="Kyrpides N.C."/>
        </authorList>
    </citation>
    <scope>NUCLEOTIDE SEQUENCE [LARGE SCALE GENOMIC DNA]</scope>
    <source>
        <strain evidence="3">DSM 14429 / JCM 11212 / NBRC 100878 / IC-017</strain>
    </source>
</reference>
<feature type="compositionally biased region" description="Polar residues" evidence="1">
    <location>
        <begin position="1"/>
        <end position="10"/>
    </location>
</feature>
<sequence length="583" mass="66223">MTTRPQSNEPPAQGAAPWDPTPSPVGLGGGQNQPSSTAPAAGAVRDTASGGVETPKQREIDNNVGGAAMGLGPLDIKLKRNSFYFGIKHGRKYICGNTVNDSDIINRYVSLLAEAIDRMFKWRIWEPWWIDIYKMEWQAKKRNVYERLRGVYNDDVVNGILNVFDEFISYIDRFREYWIENGIEVKEIIDNLVGGKAEVVIWENMSGLSVYGKNILLNVSKTEGVVLHLVLKDLEGMTIEIPNIFMRVMSKDEYEKFIRELLIPLKVGFAETDESVDESKPVMGTSKPWQAVLWSLIYYGRVHMHIHSVNVNKYDVTVTWHLRSLDHKSLKGFLKDTEKLSKLSREALLAILFTAVLGDGSAFIADNGHYAKPVIEIVMSSEKYKMWKPLLEKLKSTGFSWNKVPRTDRNSVNVVFNGSHAIKLARGMISILPSIIKDVIDALAVKTWINIKQIAEFEPKFRKGMQIIVIADHAFSVTIKEGTVELRHHAKDEKEVKEILEKLKSIYGDEFVSQINVYPEKGGKYLTIVVPMRLIERYDDIRVQVIRVLCQKLRMIKSERKEQIIVKHLTRLTLPIKGGGRGN</sequence>
<keyword evidence="3" id="KW-1185">Reference proteome</keyword>
<dbReference type="RefSeq" id="WP_013335266.1">
    <property type="nucleotide sequence ID" value="NC_014537.1"/>
</dbReference>
<name>E1QSM4_VULDI</name>
<dbReference type="GeneID" id="9751045"/>
<dbReference type="eggNOG" id="arCOG10867">
    <property type="taxonomic scope" value="Archaea"/>
</dbReference>
<accession>E1QSM4</accession>
<protein>
    <submittedName>
        <fullName evidence="2">Uncharacterized protein</fullName>
    </submittedName>
</protein>
<gene>
    <name evidence="2" type="ordered locus">Vdis_0128</name>
</gene>